<dbReference type="EMBL" id="JAESDN010000012">
    <property type="protein sequence ID" value="KAG7043469.1"/>
    <property type="molecule type" value="Genomic_DNA"/>
</dbReference>
<evidence type="ECO:0000313" key="2">
    <source>
        <dbReference type="EMBL" id="KAG7043469.1"/>
    </source>
</evidence>
<feature type="compositionally biased region" description="Polar residues" evidence="1">
    <location>
        <begin position="57"/>
        <end position="73"/>
    </location>
</feature>
<dbReference type="AlphaFoldDB" id="A0A9P7QVJ9"/>
<sequence length="88" mass="10119">GARFHLFPAAPHPIPIRYPSKESTGRLGRLRYKRPTTTRFLGFDKYHSVFFFSLRQSHQRPSATQTNPTSLSTSRDKLISLETKGSER</sequence>
<accession>A0A9P7QVJ9</accession>
<feature type="non-terminal residue" evidence="2">
    <location>
        <position position="1"/>
    </location>
</feature>
<evidence type="ECO:0000256" key="1">
    <source>
        <dbReference type="SAM" id="MobiDB-lite"/>
    </source>
</evidence>
<dbReference type="Proteomes" id="UP000699042">
    <property type="component" value="Unassembled WGS sequence"/>
</dbReference>
<name>A0A9P7QVJ9_9PEZI</name>
<protein>
    <submittedName>
        <fullName evidence="2">Uncharacterized protein</fullName>
    </submittedName>
</protein>
<evidence type="ECO:0000313" key="3">
    <source>
        <dbReference type="Proteomes" id="UP000699042"/>
    </source>
</evidence>
<feature type="region of interest" description="Disordered" evidence="1">
    <location>
        <begin position="57"/>
        <end position="88"/>
    </location>
</feature>
<gene>
    <name evidence="2" type="ORF">JMJ77_003173</name>
</gene>
<feature type="non-terminal residue" evidence="2">
    <location>
        <position position="88"/>
    </location>
</feature>
<proteinExistence type="predicted"/>
<reference evidence="2" key="1">
    <citation type="submission" date="2021-05" db="EMBL/GenBank/DDBJ databases">
        <title>Comparative genomics of three Colletotrichum scovillei strains and genetic complementation revealed genes involved fungal growth and virulence on chili pepper.</title>
        <authorList>
            <person name="Hsieh D.-K."/>
            <person name="Chuang S.-C."/>
            <person name="Chen C.-Y."/>
            <person name="Chao Y.-T."/>
            <person name="Lu M.-Y.J."/>
            <person name="Lee M.-H."/>
            <person name="Shih M.-C."/>
        </authorList>
    </citation>
    <scope>NUCLEOTIDE SEQUENCE</scope>
    <source>
        <strain evidence="2">Coll-153</strain>
    </source>
</reference>
<comment type="caution">
    <text evidence="2">The sequence shown here is derived from an EMBL/GenBank/DDBJ whole genome shotgun (WGS) entry which is preliminary data.</text>
</comment>
<keyword evidence="3" id="KW-1185">Reference proteome</keyword>
<organism evidence="2 3">
    <name type="scientific">Colletotrichum scovillei</name>
    <dbReference type="NCBI Taxonomy" id="1209932"/>
    <lineage>
        <taxon>Eukaryota</taxon>
        <taxon>Fungi</taxon>
        <taxon>Dikarya</taxon>
        <taxon>Ascomycota</taxon>
        <taxon>Pezizomycotina</taxon>
        <taxon>Sordariomycetes</taxon>
        <taxon>Hypocreomycetidae</taxon>
        <taxon>Glomerellales</taxon>
        <taxon>Glomerellaceae</taxon>
        <taxon>Colletotrichum</taxon>
        <taxon>Colletotrichum acutatum species complex</taxon>
    </lineage>
</organism>
<feature type="compositionally biased region" description="Basic and acidic residues" evidence="1">
    <location>
        <begin position="74"/>
        <end position="88"/>
    </location>
</feature>